<evidence type="ECO:0000256" key="5">
    <source>
        <dbReference type="ARBA" id="ARBA00023002"/>
    </source>
</evidence>
<dbReference type="InterPro" id="IPR046346">
    <property type="entry name" value="Aminoacid_DH-like_N_sf"/>
</dbReference>
<dbReference type="Gene3D" id="3.40.50.10380">
    <property type="entry name" value="Malic enzyme, N-terminal domain"/>
    <property type="match status" value="1"/>
</dbReference>
<dbReference type="GO" id="GO:0004470">
    <property type="term" value="F:malic enzyme activity"/>
    <property type="evidence" value="ECO:0007669"/>
    <property type="project" value="InterPro"/>
</dbReference>
<dbReference type="EMBL" id="DQUR01000027">
    <property type="protein sequence ID" value="HIP88515.1"/>
    <property type="molecule type" value="Genomic_DNA"/>
</dbReference>
<feature type="domain" description="Malic enzyme NAD-binding" evidence="6">
    <location>
        <begin position="164"/>
        <end position="397"/>
    </location>
</feature>
<dbReference type="SUPFAM" id="SSF53223">
    <property type="entry name" value="Aminoacid dehydrogenase-like, N-terminal domain"/>
    <property type="match status" value="1"/>
</dbReference>
<accession>A0A832ZBP3</accession>
<dbReference type="GO" id="GO:0051287">
    <property type="term" value="F:NAD binding"/>
    <property type="evidence" value="ECO:0007669"/>
    <property type="project" value="InterPro"/>
</dbReference>
<organism evidence="8 9">
    <name type="scientific">Thermococcus paralvinellae</name>
    <dbReference type="NCBI Taxonomy" id="582419"/>
    <lineage>
        <taxon>Archaea</taxon>
        <taxon>Methanobacteriati</taxon>
        <taxon>Methanobacteriota</taxon>
        <taxon>Thermococci</taxon>
        <taxon>Thermococcales</taxon>
        <taxon>Thermococcaceae</taxon>
        <taxon>Thermococcus</taxon>
    </lineage>
</organism>
<dbReference type="InterPro" id="IPR045213">
    <property type="entry name" value="Malic_NAD-bd_bact_type"/>
</dbReference>
<feature type="domain" description="Malic enzyme N-terminal" evidence="7">
    <location>
        <begin position="19"/>
        <end position="152"/>
    </location>
</feature>
<gene>
    <name evidence="8" type="ORF">EYH24_00720</name>
</gene>
<dbReference type="InterPro" id="IPR012302">
    <property type="entry name" value="Malic_NAD-bd"/>
</dbReference>
<sequence>MRELKEKALAFHKNNFPGNGKIEVIPKVPLRNRDDLSLAYTPGVAEPCREIAKDPEKVYEYTSKGNLVAVVSDGSRVLGLGNIGALAGLPVMEGKALLFKHFGGVDAFPVMINEQDPDRFIEVVNAIAPTFGGINLEDIASPKCFYILERLREGLDIPVFHDDQQGTAAVVLAGLLNALKVVGKRIDGITIALFGAGAAGFATLRILTKAGVKPGNVRVVELVGGKPTVLTGDMDLEKLFPYRGWLLSKTNAEGITGGPEDAVRGADVLISFTKPGPGVIKPEWIARMNDDAIVFPLANPVPEILPEEAKRAGARIVATGRSDYPNQINNVLGFPGIFRGALDVRARTITDTMIIEASKAIASVVSDEELCEEYIIPSPLNPEVYPREARAVAEQAIKEGVARRKVRGEWVEEHTRELRRFYESVIARVNEERKGWKSRPLSKV</sequence>
<keyword evidence="5" id="KW-0560">Oxidoreductase</keyword>
<dbReference type="PIRSF" id="PIRSF000106">
    <property type="entry name" value="ME"/>
    <property type="match status" value="1"/>
</dbReference>
<evidence type="ECO:0000256" key="4">
    <source>
        <dbReference type="ARBA" id="ARBA00022723"/>
    </source>
</evidence>
<reference evidence="8" key="1">
    <citation type="journal article" date="2020" name="ISME J.">
        <title>Gammaproteobacteria mediating utilization of methyl-, sulfur- and petroleum organic compounds in deep ocean hydrothermal plumes.</title>
        <authorList>
            <person name="Zhou Z."/>
            <person name="Liu Y."/>
            <person name="Pan J."/>
            <person name="Cron B.R."/>
            <person name="Toner B.M."/>
            <person name="Anantharaman K."/>
            <person name="Breier J.A."/>
            <person name="Dick G.J."/>
            <person name="Li M."/>
        </authorList>
    </citation>
    <scope>NUCLEOTIDE SEQUENCE</scope>
    <source>
        <strain evidence="8">SZUA-1476</strain>
    </source>
</reference>
<dbReference type="SMART" id="SM00919">
    <property type="entry name" value="Malic_M"/>
    <property type="match status" value="1"/>
</dbReference>
<dbReference type="PROSITE" id="PS00331">
    <property type="entry name" value="MALIC_ENZYMES"/>
    <property type="match status" value="1"/>
</dbReference>
<dbReference type="SUPFAM" id="SSF51735">
    <property type="entry name" value="NAD(P)-binding Rossmann-fold domains"/>
    <property type="match status" value="1"/>
</dbReference>
<dbReference type="GO" id="GO:0046872">
    <property type="term" value="F:metal ion binding"/>
    <property type="evidence" value="ECO:0007669"/>
    <property type="project" value="UniProtKB-KW"/>
</dbReference>
<comment type="cofactor">
    <cofactor evidence="1">
        <name>Mn(2+)</name>
        <dbReference type="ChEBI" id="CHEBI:29035"/>
    </cofactor>
</comment>
<dbReference type="PANTHER" id="PTHR43237">
    <property type="entry name" value="NADP-DEPENDENT MALIC ENZYME"/>
    <property type="match status" value="1"/>
</dbReference>
<keyword evidence="4" id="KW-0479">Metal-binding</keyword>
<comment type="caution">
    <text evidence="8">The sequence shown here is derived from an EMBL/GenBank/DDBJ whole genome shotgun (WGS) entry which is preliminary data.</text>
</comment>
<evidence type="ECO:0000256" key="2">
    <source>
        <dbReference type="ARBA" id="ARBA00001946"/>
    </source>
</evidence>
<dbReference type="FunFam" id="3.40.50.10380:FF:000003">
    <property type="entry name" value="NADP-dependent malic enzyme"/>
    <property type="match status" value="1"/>
</dbReference>
<comment type="similarity">
    <text evidence="3">Belongs to the malic enzymes family.</text>
</comment>
<dbReference type="Proteomes" id="UP000653692">
    <property type="component" value="Unassembled WGS sequence"/>
</dbReference>
<evidence type="ECO:0000313" key="9">
    <source>
        <dbReference type="Proteomes" id="UP000653692"/>
    </source>
</evidence>
<comment type="cofactor">
    <cofactor evidence="2">
        <name>Mg(2+)</name>
        <dbReference type="ChEBI" id="CHEBI:18420"/>
    </cofactor>
</comment>
<dbReference type="InterPro" id="IPR036291">
    <property type="entry name" value="NAD(P)-bd_dom_sf"/>
</dbReference>
<dbReference type="CDD" id="cd05311">
    <property type="entry name" value="NAD_bind_2_malic_enz"/>
    <property type="match status" value="1"/>
</dbReference>
<dbReference type="SMART" id="SM01274">
    <property type="entry name" value="malic"/>
    <property type="match status" value="1"/>
</dbReference>
<evidence type="ECO:0000256" key="1">
    <source>
        <dbReference type="ARBA" id="ARBA00001936"/>
    </source>
</evidence>
<dbReference type="GO" id="GO:0016616">
    <property type="term" value="F:oxidoreductase activity, acting on the CH-OH group of donors, NAD or NADP as acceptor"/>
    <property type="evidence" value="ECO:0007669"/>
    <property type="project" value="InterPro"/>
</dbReference>
<dbReference type="InterPro" id="IPR015884">
    <property type="entry name" value="Malic_enzyme_CS"/>
</dbReference>
<name>A0A832ZBP3_9EURY</name>
<dbReference type="PANTHER" id="PTHR43237:SF4">
    <property type="entry name" value="NADP-DEPENDENT MALIC ENZYME"/>
    <property type="match status" value="1"/>
</dbReference>
<dbReference type="InterPro" id="IPR012301">
    <property type="entry name" value="Malic_N_dom"/>
</dbReference>
<proteinExistence type="inferred from homology"/>
<evidence type="ECO:0000256" key="3">
    <source>
        <dbReference type="ARBA" id="ARBA00008785"/>
    </source>
</evidence>
<evidence type="ECO:0000259" key="6">
    <source>
        <dbReference type="SMART" id="SM00919"/>
    </source>
</evidence>
<evidence type="ECO:0000313" key="8">
    <source>
        <dbReference type="EMBL" id="HIP88515.1"/>
    </source>
</evidence>
<dbReference type="InterPro" id="IPR001891">
    <property type="entry name" value="Malic_OxRdtase"/>
</dbReference>
<protein>
    <submittedName>
        <fullName evidence="8">NADP-dependent malic enzyme</fullName>
    </submittedName>
</protein>
<dbReference type="Pfam" id="PF00390">
    <property type="entry name" value="malic"/>
    <property type="match status" value="1"/>
</dbReference>
<evidence type="ECO:0000259" key="7">
    <source>
        <dbReference type="SMART" id="SM01274"/>
    </source>
</evidence>
<dbReference type="Pfam" id="PF03949">
    <property type="entry name" value="Malic_M"/>
    <property type="match status" value="2"/>
</dbReference>
<dbReference type="AlphaFoldDB" id="A0A832ZBP3"/>
<dbReference type="InterPro" id="IPR051674">
    <property type="entry name" value="Malate_Decarboxylase"/>
</dbReference>
<dbReference type="Gene3D" id="3.40.50.720">
    <property type="entry name" value="NAD(P)-binding Rossmann-like Domain"/>
    <property type="match status" value="1"/>
</dbReference>
<dbReference type="InterPro" id="IPR037062">
    <property type="entry name" value="Malic_N_dom_sf"/>
</dbReference>